<name>A0A9P1GY87_9PEZI</name>
<dbReference type="Pfam" id="PF01284">
    <property type="entry name" value="MARVEL"/>
    <property type="match status" value="1"/>
</dbReference>
<evidence type="ECO:0000313" key="8">
    <source>
        <dbReference type="Proteomes" id="UP000838763"/>
    </source>
</evidence>
<evidence type="ECO:0000313" key="7">
    <source>
        <dbReference type="EMBL" id="CAI4212184.1"/>
    </source>
</evidence>
<evidence type="ECO:0000259" key="6">
    <source>
        <dbReference type="Pfam" id="PF01284"/>
    </source>
</evidence>
<keyword evidence="3 5" id="KW-1133">Transmembrane helix</keyword>
<dbReference type="PANTHER" id="PTHR28165:SF1">
    <property type="entry name" value="NON-CLASSICAL EXPORT PROTEIN 2-RELATED"/>
    <property type="match status" value="1"/>
</dbReference>
<dbReference type="EMBL" id="CALLCH030000004">
    <property type="protein sequence ID" value="CAI4212184.1"/>
    <property type="molecule type" value="Genomic_DNA"/>
</dbReference>
<dbReference type="GO" id="GO:0032126">
    <property type="term" value="C:eisosome"/>
    <property type="evidence" value="ECO:0007669"/>
    <property type="project" value="TreeGrafter"/>
</dbReference>
<sequence length="176" mass="19158">MEFSLVNLVLRGLQFLWCLLLVALLGNVIANEINASSSANAAINFSMFVAILAWIATIYGFLTVFVPAVQVYIAQLVLDGLATLFVFIDAIVLAAKIRAVNCSNLNADKLPRNYIAWGSANDEKRCREIQASTAFMWFLFACFAASLFFTWKDGRRGGLGGGSFVSSRPSMAQVGV</sequence>
<comment type="caution">
    <text evidence="7">The sequence shown here is derived from an EMBL/GenBank/DDBJ whole genome shotgun (WGS) entry which is preliminary data.</text>
</comment>
<evidence type="ECO:0000256" key="5">
    <source>
        <dbReference type="SAM" id="Phobius"/>
    </source>
</evidence>
<evidence type="ECO:0000256" key="3">
    <source>
        <dbReference type="ARBA" id="ARBA00022989"/>
    </source>
</evidence>
<proteinExistence type="predicted"/>
<keyword evidence="4 5" id="KW-0472">Membrane</keyword>
<evidence type="ECO:0000256" key="2">
    <source>
        <dbReference type="ARBA" id="ARBA00022692"/>
    </source>
</evidence>
<dbReference type="GO" id="GO:0072659">
    <property type="term" value="P:protein localization to plasma membrane"/>
    <property type="evidence" value="ECO:0007669"/>
    <property type="project" value="TreeGrafter"/>
</dbReference>
<dbReference type="Proteomes" id="UP000838763">
    <property type="component" value="Unassembled WGS sequence"/>
</dbReference>
<keyword evidence="2 5" id="KW-0812">Transmembrane</keyword>
<keyword evidence="8" id="KW-1185">Reference proteome</keyword>
<evidence type="ECO:0000256" key="4">
    <source>
        <dbReference type="ARBA" id="ARBA00023136"/>
    </source>
</evidence>
<dbReference type="OrthoDB" id="5423111at2759"/>
<evidence type="ECO:0000256" key="1">
    <source>
        <dbReference type="ARBA" id="ARBA00004141"/>
    </source>
</evidence>
<dbReference type="AlphaFoldDB" id="A0A9P1GY87"/>
<feature type="domain" description="MARVEL" evidence="6">
    <location>
        <begin position="7"/>
        <end position="149"/>
    </location>
</feature>
<dbReference type="GO" id="GO:0005886">
    <property type="term" value="C:plasma membrane"/>
    <property type="evidence" value="ECO:0007669"/>
    <property type="project" value="TreeGrafter"/>
</dbReference>
<dbReference type="InterPro" id="IPR008253">
    <property type="entry name" value="Marvel"/>
</dbReference>
<accession>A0A9P1GY87</accession>
<feature type="transmembrane region" description="Helical" evidence="5">
    <location>
        <begin position="134"/>
        <end position="151"/>
    </location>
</feature>
<reference evidence="7" key="1">
    <citation type="submission" date="2022-11" db="EMBL/GenBank/DDBJ databases">
        <authorList>
            <person name="Scott C."/>
            <person name="Bruce N."/>
        </authorList>
    </citation>
    <scope>NUCLEOTIDE SEQUENCE</scope>
</reference>
<gene>
    <name evidence="7" type="ORF">PPNO1_LOCUS1951</name>
</gene>
<dbReference type="InterPro" id="IPR052649">
    <property type="entry name" value="NCE102-like"/>
</dbReference>
<feature type="transmembrane region" description="Helical" evidence="5">
    <location>
        <begin position="72"/>
        <end position="95"/>
    </location>
</feature>
<protein>
    <recommendedName>
        <fullName evidence="6">MARVEL domain-containing protein</fullName>
    </recommendedName>
</protein>
<dbReference type="GO" id="GO:0070941">
    <property type="term" value="P:eisosome assembly"/>
    <property type="evidence" value="ECO:0007669"/>
    <property type="project" value="TreeGrafter"/>
</dbReference>
<organism evidence="7 8">
    <name type="scientific">Parascedosporium putredinis</name>
    <dbReference type="NCBI Taxonomy" id="1442378"/>
    <lineage>
        <taxon>Eukaryota</taxon>
        <taxon>Fungi</taxon>
        <taxon>Dikarya</taxon>
        <taxon>Ascomycota</taxon>
        <taxon>Pezizomycotina</taxon>
        <taxon>Sordariomycetes</taxon>
        <taxon>Hypocreomycetidae</taxon>
        <taxon>Microascales</taxon>
        <taxon>Microascaceae</taxon>
        <taxon>Parascedosporium</taxon>
    </lineage>
</organism>
<feature type="transmembrane region" description="Helical" evidence="5">
    <location>
        <begin position="42"/>
        <end position="66"/>
    </location>
</feature>
<comment type="subcellular location">
    <subcellularLocation>
        <location evidence="1">Membrane</location>
        <topology evidence="1">Multi-pass membrane protein</topology>
    </subcellularLocation>
</comment>
<feature type="transmembrane region" description="Helical" evidence="5">
    <location>
        <begin position="12"/>
        <end position="30"/>
    </location>
</feature>
<dbReference type="PANTHER" id="PTHR28165">
    <property type="entry name" value="NON-CLASSICAL EXPORT PROTEIN 2-RELATED"/>
    <property type="match status" value="1"/>
</dbReference>